<dbReference type="InterPro" id="IPR011147">
    <property type="entry name" value="Bifunc_Aspkin/hSer_DH"/>
</dbReference>
<dbReference type="Proteomes" id="UP000593562">
    <property type="component" value="Unassembled WGS sequence"/>
</dbReference>
<protein>
    <recommendedName>
        <fullName evidence="5 12">Homoserine dehydrogenase</fullName>
        <shortName evidence="12">HDH</shortName>
        <ecNumber evidence="5 12">1.1.1.3</ecNumber>
    </recommendedName>
</protein>
<feature type="compositionally biased region" description="Basic and acidic residues" evidence="17">
    <location>
        <begin position="13"/>
        <end position="24"/>
    </location>
</feature>
<evidence type="ECO:0000256" key="3">
    <source>
        <dbReference type="ARBA" id="ARBA00005062"/>
    </source>
</evidence>
<evidence type="ECO:0000256" key="1">
    <source>
        <dbReference type="ARBA" id="ARBA00001920"/>
    </source>
</evidence>
<feature type="region of interest" description="Disordered" evidence="17">
    <location>
        <begin position="1"/>
        <end position="27"/>
    </location>
</feature>
<evidence type="ECO:0000256" key="9">
    <source>
        <dbReference type="ARBA" id="ARBA00023002"/>
    </source>
</evidence>
<dbReference type="PANTHER" id="PTHR43070:SF3">
    <property type="entry name" value="HOMOSERINE DEHYDROGENASE"/>
    <property type="match status" value="1"/>
</dbReference>
<comment type="caution">
    <text evidence="19">The sequence shown here is derived from an EMBL/GenBank/DDBJ whole genome shotgun (WGS) entry which is preliminary data.</text>
</comment>
<reference evidence="19 20" key="1">
    <citation type="journal article" date="2020" name="Nat. Commun.">
        <title>Genome of Tripterygium wilfordii and identification of cytochrome P450 involved in triptolide biosynthesis.</title>
        <authorList>
            <person name="Tu L."/>
            <person name="Su P."/>
            <person name="Zhang Z."/>
            <person name="Gao L."/>
            <person name="Wang J."/>
            <person name="Hu T."/>
            <person name="Zhou J."/>
            <person name="Zhang Y."/>
            <person name="Zhao Y."/>
            <person name="Liu Y."/>
            <person name="Song Y."/>
            <person name="Tong Y."/>
            <person name="Lu Y."/>
            <person name="Yang J."/>
            <person name="Xu C."/>
            <person name="Jia M."/>
            <person name="Peters R.J."/>
            <person name="Huang L."/>
            <person name="Gao W."/>
        </authorList>
    </citation>
    <scope>NUCLEOTIDE SEQUENCE [LARGE SCALE GENOMIC DNA]</scope>
    <source>
        <strain evidence="20">cv. XIE 37</strain>
        <tissue evidence="19">Leaf</tissue>
    </source>
</reference>
<dbReference type="SUPFAM" id="SSF55347">
    <property type="entry name" value="Glyceraldehyde-3-phosphate dehydrogenase-like, C-terminal domain"/>
    <property type="match status" value="1"/>
</dbReference>
<evidence type="ECO:0000256" key="15">
    <source>
        <dbReference type="RuleBase" id="RU000579"/>
    </source>
</evidence>
<keyword evidence="7 12" id="KW-0791">Threonine biosynthesis</keyword>
<dbReference type="SUPFAM" id="SSF51735">
    <property type="entry name" value="NAD(P)-binding Rossmann-fold domains"/>
    <property type="match status" value="1"/>
</dbReference>
<dbReference type="FunFam" id="3.40.50.720:FF:000393">
    <property type="entry name" value="Homoserine dehydrogenase"/>
    <property type="match status" value="1"/>
</dbReference>
<evidence type="ECO:0000256" key="16">
    <source>
        <dbReference type="RuleBase" id="RU004171"/>
    </source>
</evidence>
<keyword evidence="20" id="KW-1185">Reference proteome</keyword>
<keyword evidence="9 12" id="KW-0560">Oxidoreductase</keyword>
<feature type="binding site" evidence="14">
    <location>
        <position position="260"/>
    </location>
    <ligand>
        <name>L-homoserine</name>
        <dbReference type="ChEBI" id="CHEBI:57476"/>
    </ligand>
</feature>
<dbReference type="OrthoDB" id="67851at2759"/>
<dbReference type="GO" id="GO:0004412">
    <property type="term" value="F:homoserine dehydrogenase activity"/>
    <property type="evidence" value="ECO:0007669"/>
    <property type="project" value="UniProtKB-EC"/>
</dbReference>
<dbReference type="InParanoid" id="A0A7J7DZ74"/>
<dbReference type="PROSITE" id="PS01042">
    <property type="entry name" value="HOMOSER_DHGENASE"/>
    <property type="match status" value="1"/>
</dbReference>
<evidence type="ECO:0000256" key="17">
    <source>
        <dbReference type="SAM" id="MobiDB-lite"/>
    </source>
</evidence>
<keyword evidence="6 12" id="KW-0028">Amino-acid biosynthesis</keyword>
<dbReference type="InterPro" id="IPR019811">
    <property type="entry name" value="HDH_CS"/>
</dbReference>
<evidence type="ECO:0000256" key="2">
    <source>
        <dbReference type="ARBA" id="ARBA00005056"/>
    </source>
</evidence>
<name>A0A7J7DZ74_TRIWF</name>
<comment type="pathway">
    <text evidence="3 15">Amino-acid biosynthesis; L-methionine biosynthesis via de novo pathway; L-homoserine from L-aspartate: step 3/3.</text>
</comment>
<comment type="similarity">
    <text evidence="4 12 16">Belongs to the homoserine dehydrogenase family.</text>
</comment>
<gene>
    <name evidence="19" type="ORF">HS088_TW02G00674</name>
</gene>
<dbReference type="Pfam" id="PF00742">
    <property type="entry name" value="Homoserine_dh"/>
    <property type="match status" value="1"/>
</dbReference>
<dbReference type="UniPathway" id="UPA00051">
    <property type="reaction ID" value="UER00465"/>
</dbReference>
<evidence type="ECO:0000256" key="10">
    <source>
        <dbReference type="ARBA" id="ARBA00023167"/>
    </source>
</evidence>
<evidence type="ECO:0000313" key="20">
    <source>
        <dbReference type="Proteomes" id="UP000593562"/>
    </source>
</evidence>
<dbReference type="PIRSF" id="PIRSF036497">
    <property type="entry name" value="HDH_short"/>
    <property type="match status" value="1"/>
</dbReference>
<dbReference type="GO" id="GO:0009088">
    <property type="term" value="P:threonine biosynthetic process"/>
    <property type="evidence" value="ECO:0007669"/>
    <property type="project" value="UniProtKB-UniPathway"/>
</dbReference>
<evidence type="ECO:0000256" key="8">
    <source>
        <dbReference type="ARBA" id="ARBA00022857"/>
    </source>
</evidence>
<keyword evidence="8 12" id="KW-0521">NADP</keyword>
<evidence type="ECO:0000256" key="6">
    <source>
        <dbReference type="ARBA" id="ARBA00022605"/>
    </source>
</evidence>
<proteinExistence type="inferred from homology"/>
<evidence type="ECO:0000259" key="18">
    <source>
        <dbReference type="Pfam" id="PF00742"/>
    </source>
</evidence>
<feature type="active site" description="Proton donor" evidence="13">
    <location>
        <position position="275"/>
    </location>
</feature>
<dbReference type="PANTHER" id="PTHR43070">
    <property type="match status" value="1"/>
</dbReference>
<evidence type="ECO:0000256" key="11">
    <source>
        <dbReference type="ARBA" id="ARBA00048841"/>
    </source>
</evidence>
<evidence type="ECO:0000256" key="12">
    <source>
        <dbReference type="PIRNR" id="PIRNR036497"/>
    </source>
</evidence>
<evidence type="ECO:0000256" key="14">
    <source>
        <dbReference type="PIRSR" id="PIRSR036497-2"/>
    </source>
</evidence>
<dbReference type="AlphaFoldDB" id="A0A7J7DZ74"/>
<evidence type="ECO:0000256" key="7">
    <source>
        <dbReference type="ARBA" id="ARBA00022697"/>
    </source>
</evidence>
<evidence type="ECO:0000313" key="19">
    <source>
        <dbReference type="EMBL" id="KAF5751658.1"/>
    </source>
</evidence>
<dbReference type="Gene3D" id="3.30.360.10">
    <property type="entry name" value="Dihydrodipicolinate Reductase, domain 2"/>
    <property type="match status" value="1"/>
</dbReference>
<comment type="cofactor">
    <cofactor evidence="1">
        <name>a metal cation</name>
        <dbReference type="ChEBI" id="CHEBI:25213"/>
    </cofactor>
</comment>
<dbReference type="EC" id="1.1.1.3" evidence="5 12"/>
<keyword evidence="10 12" id="KW-0486">Methionine biosynthesis</keyword>
<dbReference type="FunCoup" id="A0A7J7DZ74">
    <property type="interactions" value="869"/>
</dbReference>
<dbReference type="UniPathway" id="UPA00050">
    <property type="reaction ID" value="UER00063"/>
</dbReference>
<dbReference type="GO" id="GO:0009086">
    <property type="term" value="P:methionine biosynthetic process"/>
    <property type="evidence" value="ECO:0007669"/>
    <property type="project" value="UniProtKB-KW"/>
</dbReference>
<dbReference type="InterPro" id="IPR022697">
    <property type="entry name" value="HDH_short"/>
</dbReference>
<evidence type="ECO:0000256" key="5">
    <source>
        <dbReference type="ARBA" id="ARBA00013213"/>
    </source>
</evidence>
<dbReference type="InterPro" id="IPR036291">
    <property type="entry name" value="NAD(P)-bd_dom_sf"/>
</dbReference>
<dbReference type="InterPro" id="IPR001342">
    <property type="entry name" value="HDH_cat"/>
</dbReference>
<organism evidence="19 20">
    <name type="scientific">Tripterygium wilfordii</name>
    <name type="common">Thunder God vine</name>
    <dbReference type="NCBI Taxonomy" id="458696"/>
    <lineage>
        <taxon>Eukaryota</taxon>
        <taxon>Viridiplantae</taxon>
        <taxon>Streptophyta</taxon>
        <taxon>Embryophyta</taxon>
        <taxon>Tracheophyta</taxon>
        <taxon>Spermatophyta</taxon>
        <taxon>Magnoliopsida</taxon>
        <taxon>eudicotyledons</taxon>
        <taxon>Gunneridae</taxon>
        <taxon>Pentapetalae</taxon>
        <taxon>rosids</taxon>
        <taxon>fabids</taxon>
        <taxon>Celastrales</taxon>
        <taxon>Celastraceae</taxon>
        <taxon>Tripterygium</taxon>
    </lineage>
</organism>
<dbReference type="FunFam" id="3.30.360.10:FF:000006">
    <property type="entry name" value="Bifunctional aspartokinase/homoserine dehydrogenase"/>
    <property type="match status" value="1"/>
</dbReference>
<dbReference type="EMBL" id="JAAARO010000002">
    <property type="protein sequence ID" value="KAF5751658.1"/>
    <property type="molecule type" value="Genomic_DNA"/>
</dbReference>
<evidence type="ECO:0000256" key="13">
    <source>
        <dbReference type="PIRSR" id="PIRSR036497-1"/>
    </source>
</evidence>
<feature type="binding site" evidence="14">
    <location>
        <begin position="46"/>
        <end position="51"/>
    </location>
    <ligand>
        <name>NADP(+)</name>
        <dbReference type="ChEBI" id="CHEBI:58349"/>
    </ligand>
</feature>
<accession>A0A7J7DZ74</accession>
<comment type="catalytic activity">
    <reaction evidence="11">
        <text>L-homoserine + NADP(+) = L-aspartate 4-semialdehyde + NADPH + H(+)</text>
        <dbReference type="Rhea" id="RHEA:15761"/>
        <dbReference type="ChEBI" id="CHEBI:15378"/>
        <dbReference type="ChEBI" id="CHEBI:57476"/>
        <dbReference type="ChEBI" id="CHEBI:57783"/>
        <dbReference type="ChEBI" id="CHEBI:58349"/>
        <dbReference type="ChEBI" id="CHEBI:537519"/>
        <dbReference type="EC" id="1.1.1.3"/>
    </reaction>
    <physiologicalReaction direction="right-to-left" evidence="11">
        <dbReference type="Rhea" id="RHEA:15763"/>
    </physiologicalReaction>
</comment>
<dbReference type="Gene3D" id="3.40.50.720">
    <property type="entry name" value="NAD(P)-binding Rossmann-like Domain"/>
    <property type="match status" value="1"/>
</dbReference>
<comment type="pathway">
    <text evidence="2 15">Amino-acid biosynthesis; L-threonine biosynthesis; L-threonine from L-aspartate: step 3/5.</text>
</comment>
<feature type="binding site" evidence="14">
    <location>
        <position position="176"/>
    </location>
    <ligand>
        <name>NADPH</name>
        <dbReference type="ChEBI" id="CHEBI:57783"/>
    </ligand>
</feature>
<evidence type="ECO:0000256" key="4">
    <source>
        <dbReference type="ARBA" id="ARBA00006753"/>
    </source>
</evidence>
<sequence>MTPLISSAAQPRENPKPEEQKLEESTVSLKSKPNLTMKSIPLLLMGCGGVGRKLLEHIVSCRSLHAKQGLHLRVVGVCDSKSLVVAPDMLTMELNDNFLSEVCRVKLDGSSLSTADQFGECRVFTKPGLTEKLIGVASLLGKSTGLAFVDCSASSDTIGMLTQVVNLGCCIVLANKKPLTATMDDYDKLVAHPRCLRHESTVGAGLPVIASLNRILSSGDPVHRIIGSLSGTLGYVMSELEDGKPLSQVVNAAKSLGYTEPDPRDDLSGMDVARKALILARLLGNRINLDDIKIESLYPEDMGPNVKSVEDFLSSGLVSLDNDIQERVNKASLNGNVLRYVCVIEGSRCEVGIQELPKNSPLGRLRGSDNVLEIYSRCYNERPLVIQGAGAGNDTTAAGVLADILDIQDLFP</sequence>
<feature type="domain" description="Homoserine dehydrogenase catalytic" evidence="18">
    <location>
        <begin position="207"/>
        <end position="405"/>
    </location>
</feature>